<dbReference type="KEGG" id="cur:cu0313"/>
<dbReference type="EMBL" id="AM942444">
    <property type="protein sequence ID" value="CAQ04273.1"/>
    <property type="molecule type" value="Genomic_DNA"/>
</dbReference>
<keyword evidence="3" id="KW-1185">Reference proteome</keyword>
<evidence type="ECO:0008006" key="4">
    <source>
        <dbReference type="Google" id="ProtNLM"/>
    </source>
</evidence>
<dbReference type="AlphaFoldDB" id="B1VET4"/>
<sequence>MDPRRRPSAPRRSPLPAPRSAPSDEGGPQPPTYRRANTPAPERKAGQRSTRDPRSADHGTAHGSRPRPRAQQPRGSRPIPEGEQRPRSQGGPQRRCPLSQEEAGTPRSRQGQPQRRPRPQASEGGRPTPPSQRRPRPQGEPQRPRLQGEPQRLRPQGELQRRRPQVPADGQPGARRPRHPRPAGEQPRYRRDDQPVGSAPRRRTATSSSPDHEHRGPRQGRTLGPEMTAVQQRRARRDEERAQHRRPEPQLGSAWRETSSRDGKKKPLWLKLGAAALALVLVFALWPSGKFSPPEDLENNEVVAEQSPPIDPSPVIEMYVPALKMHATFEEGPCRVKDGAINPDTMDKACTYTSEDKPYSLPGTNAKDIVVITGHTGAGVPAVFNDLYDGAKDKHKVSIGDKLYLRTQASGDTWLVYSATDLHDPEKEGLSQSPEIWGEGPMPGRLLTISCIQPANLLAPAVRNAVVGWQFQGTSTTVGKGAEEQAPQEAE</sequence>
<gene>
    <name evidence="2" type="ordered locus">cu0313</name>
</gene>
<feature type="compositionally biased region" description="Low complexity" evidence="1">
    <location>
        <begin position="139"/>
        <end position="148"/>
    </location>
</feature>
<proteinExistence type="predicted"/>
<organism evidence="2 3">
    <name type="scientific">Corynebacterium urealyticum (strain ATCC 43042 / DSM 7109)</name>
    <dbReference type="NCBI Taxonomy" id="504474"/>
    <lineage>
        <taxon>Bacteria</taxon>
        <taxon>Bacillati</taxon>
        <taxon>Actinomycetota</taxon>
        <taxon>Actinomycetes</taxon>
        <taxon>Mycobacteriales</taxon>
        <taxon>Corynebacteriaceae</taxon>
        <taxon>Corynebacterium</taxon>
    </lineage>
</organism>
<dbReference type="Gene3D" id="2.40.260.10">
    <property type="entry name" value="Sortase"/>
    <property type="match status" value="1"/>
</dbReference>
<dbReference type="InterPro" id="IPR023365">
    <property type="entry name" value="Sortase_dom-sf"/>
</dbReference>
<dbReference type="eggNOG" id="COG3764">
    <property type="taxonomic scope" value="Bacteria"/>
</dbReference>
<dbReference type="HOGENOM" id="CLU_555193_0_0_11"/>
<feature type="compositionally biased region" description="Low complexity" evidence="1">
    <location>
        <begin position="87"/>
        <end position="97"/>
    </location>
</feature>
<accession>B1VET4</accession>
<dbReference type="Proteomes" id="UP000001727">
    <property type="component" value="Chromosome"/>
</dbReference>
<feature type="region of interest" description="Disordered" evidence="1">
    <location>
        <begin position="1"/>
        <end position="264"/>
    </location>
</feature>
<name>B1VET4_CORU7</name>
<evidence type="ECO:0000256" key="1">
    <source>
        <dbReference type="SAM" id="MobiDB-lite"/>
    </source>
</evidence>
<evidence type="ECO:0000313" key="2">
    <source>
        <dbReference type="EMBL" id="CAQ04273.1"/>
    </source>
</evidence>
<feature type="compositionally biased region" description="Basic and acidic residues" evidence="1">
    <location>
        <begin position="41"/>
        <end position="60"/>
    </location>
</feature>
<feature type="compositionally biased region" description="Basic and acidic residues" evidence="1">
    <location>
        <begin position="236"/>
        <end position="248"/>
    </location>
</feature>
<evidence type="ECO:0000313" key="3">
    <source>
        <dbReference type="Proteomes" id="UP000001727"/>
    </source>
</evidence>
<protein>
    <recommendedName>
        <fullName evidence="4">Sortase</fullName>
    </recommendedName>
</protein>
<reference evidence="2 3" key="1">
    <citation type="journal article" date="2008" name="J. Biotechnol.">
        <title>The lifestyle of Corynebacterium urealyticum derived from its complete genome sequence established by pyrosequencing.</title>
        <authorList>
            <person name="Tauch A."/>
            <person name="Trost E."/>
            <person name="Tilker A."/>
            <person name="Ludewig U."/>
            <person name="Schneiker S."/>
            <person name="Goesmann A."/>
            <person name="Arnold W."/>
            <person name="Bekel T."/>
            <person name="Brinkrolf K."/>
            <person name="Brune I."/>
            <person name="Goetker S."/>
            <person name="Kalinowski J."/>
            <person name="Kamp P.-B."/>
            <person name="Lobo F.P."/>
            <person name="Viehoever P."/>
            <person name="Weisshaar B."/>
            <person name="Soriano F."/>
            <person name="Droege M."/>
            <person name="Puehler A."/>
        </authorList>
    </citation>
    <scope>NUCLEOTIDE SEQUENCE [LARGE SCALE GENOMIC DNA]</scope>
    <source>
        <strain evidence="3">ATCC 43042 / DSM 7109</strain>
    </source>
</reference>